<dbReference type="SUPFAM" id="SSF47413">
    <property type="entry name" value="lambda repressor-like DNA-binding domains"/>
    <property type="match status" value="1"/>
</dbReference>
<evidence type="ECO:0000256" key="1">
    <source>
        <dbReference type="ARBA" id="ARBA00023125"/>
    </source>
</evidence>
<dbReference type="PROSITE" id="PS50943">
    <property type="entry name" value="HTH_CROC1"/>
    <property type="match status" value="1"/>
</dbReference>
<feature type="transmembrane region" description="Helical" evidence="2">
    <location>
        <begin position="108"/>
        <end position="131"/>
    </location>
</feature>
<feature type="domain" description="HTH cro/C1-type" evidence="3">
    <location>
        <begin position="7"/>
        <end position="61"/>
    </location>
</feature>
<dbReference type="PANTHER" id="PTHR46558:SF13">
    <property type="entry name" value="HTH-TYPE TRANSCRIPTIONAL REGULATOR IMMR"/>
    <property type="match status" value="1"/>
</dbReference>
<accession>A0A9D2LYB5</accession>
<dbReference type="PANTHER" id="PTHR46558">
    <property type="entry name" value="TRACRIPTIONAL REGULATORY PROTEIN-RELATED-RELATED"/>
    <property type="match status" value="1"/>
</dbReference>
<keyword evidence="1" id="KW-0238">DNA-binding</keyword>
<dbReference type="SMART" id="SM00530">
    <property type="entry name" value="HTH_XRE"/>
    <property type="match status" value="1"/>
</dbReference>
<reference evidence="4" key="1">
    <citation type="journal article" date="2021" name="PeerJ">
        <title>Extensive microbial diversity within the chicken gut microbiome revealed by metagenomics and culture.</title>
        <authorList>
            <person name="Gilroy R."/>
            <person name="Ravi A."/>
            <person name="Getino M."/>
            <person name="Pursley I."/>
            <person name="Horton D.L."/>
            <person name="Alikhan N.F."/>
            <person name="Baker D."/>
            <person name="Gharbi K."/>
            <person name="Hall N."/>
            <person name="Watson M."/>
            <person name="Adriaenssens E.M."/>
            <person name="Foster-Nyarko E."/>
            <person name="Jarju S."/>
            <person name="Secka A."/>
            <person name="Antonio M."/>
            <person name="Oren A."/>
            <person name="Chaudhuri R.R."/>
            <person name="La Ragione R."/>
            <person name="Hildebrand F."/>
            <person name="Pallen M.J."/>
        </authorList>
    </citation>
    <scope>NUCLEOTIDE SEQUENCE</scope>
    <source>
        <strain evidence="4">ChiBcolR8-3208</strain>
    </source>
</reference>
<dbReference type="InterPro" id="IPR001387">
    <property type="entry name" value="Cro/C1-type_HTH"/>
</dbReference>
<gene>
    <name evidence="4" type="ORF">H9942_05385</name>
</gene>
<evidence type="ECO:0000259" key="3">
    <source>
        <dbReference type="PROSITE" id="PS50943"/>
    </source>
</evidence>
<dbReference type="Pfam" id="PF01381">
    <property type="entry name" value="HTH_3"/>
    <property type="match status" value="1"/>
</dbReference>
<dbReference type="CDD" id="cd00093">
    <property type="entry name" value="HTH_XRE"/>
    <property type="match status" value="1"/>
</dbReference>
<keyword evidence="2" id="KW-0812">Transmembrane</keyword>
<dbReference type="EMBL" id="DWXZ01000112">
    <property type="protein sequence ID" value="HJB37483.1"/>
    <property type="molecule type" value="Genomic_DNA"/>
</dbReference>
<keyword evidence="2" id="KW-0472">Membrane</keyword>
<comment type="caution">
    <text evidence="4">The sequence shown here is derived from an EMBL/GenBank/DDBJ whole genome shotgun (WGS) entry which is preliminary data.</text>
</comment>
<dbReference type="Gene3D" id="1.10.260.40">
    <property type="entry name" value="lambda repressor-like DNA-binding domains"/>
    <property type="match status" value="1"/>
</dbReference>
<dbReference type="GO" id="GO:0003677">
    <property type="term" value="F:DNA binding"/>
    <property type="evidence" value="ECO:0007669"/>
    <property type="project" value="UniProtKB-KW"/>
</dbReference>
<evidence type="ECO:0000313" key="4">
    <source>
        <dbReference type="EMBL" id="HJB37483.1"/>
    </source>
</evidence>
<reference evidence="4" key="2">
    <citation type="submission" date="2021-04" db="EMBL/GenBank/DDBJ databases">
        <authorList>
            <person name="Gilroy R."/>
        </authorList>
    </citation>
    <scope>NUCLEOTIDE SEQUENCE</scope>
    <source>
        <strain evidence="4">ChiBcolR8-3208</strain>
    </source>
</reference>
<dbReference type="InterPro" id="IPR010982">
    <property type="entry name" value="Lambda_DNA-bd_dom_sf"/>
</dbReference>
<name>A0A9D2LYB5_9FIRM</name>
<evidence type="ECO:0000313" key="5">
    <source>
        <dbReference type="Proteomes" id="UP000824214"/>
    </source>
</evidence>
<protein>
    <submittedName>
        <fullName evidence="4">Helix-turn-helix domain-containing protein</fullName>
    </submittedName>
</protein>
<keyword evidence="2" id="KW-1133">Transmembrane helix</keyword>
<sequence>MKLEEKLLSLRKKQGLTQMELAQALRVSRQAISKWETGEATPSLENLKSLCQLYQIPLDELLGEGQPPAPEEAQENAIPLENQQEKTPAETGLPATDNPAAQEDTRRLLPFVALGIVAALFLGLVAFLWWWNLPAQQFPYWGEEPSGHPERNGVDLFVQVTRDGDSSGYIQYWLTNNTQLTKMCDNACWVDYYYEGEYHRISGPQILPLGDSEVTLEPGENVSETVSFPAGTFNRPGRYRFCFQDVGESEFAIFEDGYLLVGSGAHWMGGTM</sequence>
<organism evidence="4 5">
    <name type="scientific">Candidatus Acutalibacter ornithocaccae</name>
    <dbReference type="NCBI Taxonomy" id="2838416"/>
    <lineage>
        <taxon>Bacteria</taxon>
        <taxon>Bacillati</taxon>
        <taxon>Bacillota</taxon>
        <taxon>Clostridia</taxon>
        <taxon>Eubacteriales</taxon>
        <taxon>Acutalibacteraceae</taxon>
        <taxon>Acutalibacter</taxon>
    </lineage>
</organism>
<dbReference type="AlphaFoldDB" id="A0A9D2LYB5"/>
<proteinExistence type="predicted"/>
<evidence type="ECO:0000256" key="2">
    <source>
        <dbReference type="SAM" id="Phobius"/>
    </source>
</evidence>
<dbReference type="Proteomes" id="UP000824214">
    <property type="component" value="Unassembled WGS sequence"/>
</dbReference>